<dbReference type="InterPro" id="IPR053134">
    <property type="entry name" value="RNA-dir_DNA_polymerase"/>
</dbReference>
<sequence>MGGHELYSFADGYSGYHQVRIAEEDQLKTTFMSPWGTFCYEVMPFGLCNAPATFQRLMNKVLEPYLRHFLRVFMDEIGIYGDMASSLEKLEKVFERLDELGITLRAKKTKIGFSSRRLVGHIVSMEEIVVTDHQALVYLLKPNETRRIARWIILLQEFDLEIVHHAGAKHGNVDFLSRMEKEVGVVSEDDDFSDATLMSIDVNNQPEKYRDIIRYIQGSCGEHFAGRITVEKILAAGYYWPTMFKDSFDYCKRCEICQAFANRSTVSGVLHPIPPLGPFKKWGKAGYGGGSVKDEEGV</sequence>
<dbReference type="InterPro" id="IPR041373">
    <property type="entry name" value="RT_RNaseH"/>
</dbReference>
<dbReference type="Pfam" id="PF00078">
    <property type="entry name" value="RVT_1"/>
    <property type="match status" value="1"/>
</dbReference>
<keyword evidence="2" id="KW-0548">Nucleotidyltransferase</keyword>
<keyword evidence="3" id="KW-0540">Nuclease</keyword>
<evidence type="ECO:0000256" key="3">
    <source>
        <dbReference type="ARBA" id="ARBA00022722"/>
    </source>
</evidence>
<name>A0A176WM45_MARPO</name>
<feature type="domain" description="Reverse transcriptase" evidence="7">
    <location>
        <begin position="1"/>
        <end position="123"/>
    </location>
</feature>
<dbReference type="PROSITE" id="PS50878">
    <property type="entry name" value="RT_POL"/>
    <property type="match status" value="1"/>
</dbReference>
<dbReference type="InterPro" id="IPR043128">
    <property type="entry name" value="Rev_trsase/Diguanyl_cyclase"/>
</dbReference>
<keyword evidence="9" id="KW-1185">Reference proteome</keyword>
<dbReference type="Pfam" id="PF17917">
    <property type="entry name" value="RT_RNaseH"/>
    <property type="match status" value="1"/>
</dbReference>
<keyword evidence="6" id="KW-0695">RNA-directed DNA polymerase</keyword>
<accession>A0A176WM45</accession>
<evidence type="ECO:0000256" key="1">
    <source>
        <dbReference type="ARBA" id="ARBA00022679"/>
    </source>
</evidence>
<dbReference type="Pfam" id="PF17921">
    <property type="entry name" value="Integrase_H2C2"/>
    <property type="match status" value="1"/>
</dbReference>
<keyword evidence="5" id="KW-0378">Hydrolase</keyword>
<reference evidence="8" key="1">
    <citation type="submission" date="2016-03" db="EMBL/GenBank/DDBJ databases">
        <title>Mechanisms controlling the formation of the plant cell surface in tip-growing cells are functionally conserved among land plants.</title>
        <authorList>
            <person name="Honkanen S."/>
            <person name="Jones V.A."/>
            <person name="Morieri G."/>
            <person name="Champion C."/>
            <person name="Hetherington A.J."/>
            <person name="Kelly S."/>
            <person name="Saint-Marcoux D."/>
            <person name="Proust H."/>
            <person name="Prescott H."/>
            <person name="Dolan L."/>
        </authorList>
    </citation>
    <scope>NUCLEOTIDE SEQUENCE [LARGE SCALE GENOMIC DNA]</scope>
    <source>
        <tissue evidence="8">Whole gametophyte</tissue>
    </source>
</reference>
<evidence type="ECO:0000256" key="4">
    <source>
        <dbReference type="ARBA" id="ARBA00022759"/>
    </source>
</evidence>
<dbReference type="GO" id="GO:0016787">
    <property type="term" value="F:hydrolase activity"/>
    <property type="evidence" value="ECO:0007669"/>
    <property type="project" value="UniProtKB-KW"/>
</dbReference>
<dbReference type="Gene3D" id="3.30.70.270">
    <property type="match status" value="1"/>
</dbReference>
<dbReference type="GO" id="GO:0003964">
    <property type="term" value="F:RNA-directed DNA polymerase activity"/>
    <property type="evidence" value="ECO:0007669"/>
    <property type="project" value="UniProtKB-KW"/>
</dbReference>
<keyword evidence="1" id="KW-0808">Transferase</keyword>
<dbReference type="Proteomes" id="UP000077202">
    <property type="component" value="Unassembled WGS sequence"/>
</dbReference>
<dbReference type="CDD" id="cd01647">
    <property type="entry name" value="RT_LTR"/>
    <property type="match status" value="1"/>
</dbReference>
<dbReference type="InterPro" id="IPR041588">
    <property type="entry name" value="Integrase_H2C2"/>
</dbReference>
<dbReference type="AlphaFoldDB" id="A0A176WM45"/>
<evidence type="ECO:0000259" key="7">
    <source>
        <dbReference type="PROSITE" id="PS50878"/>
    </source>
</evidence>
<protein>
    <recommendedName>
        <fullName evidence="7">Reverse transcriptase domain-containing protein</fullName>
    </recommendedName>
</protein>
<gene>
    <name evidence="8" type="ORF">AXG93_1099s1090</name>
</gene>
<dbReference type="PANTHER" id="PTHR24559">
    <property type="entry name" value="TRANSPOSON TY3-I GAG-POL POLYPROTEIN"/>
    <property type="match status" value="1"/>
</dbReference>
<dbReference type="EMBL" id="LVLJ01000437">
    <property type="protein sequence ID" value="OAE34230.1"/>
    <property type="molecule type" value="Genomic_DNA"/>
</dbReference>
<dbReference type="Gene3D" id="3.10.10.10">
    <property type="entry name" value="HIV Type 1 Reverse Transcriptase, subunit A, domain 1"/>
    <property type="match status" value="1"/>
</dbReference>
<evidence type="ECO:0000256" key="6">
    <source>
        <dbReference type="ARBA" id="ARBA00022918"/>
    </source>
</evidence>
<proteinExistence type="predicted"/>
<keyword evidence="4" id="KW-0255">Endonuclease</keyword>
<evidence type="ECO:0000256" key="5">
    <source>
        <dbReference type="ARBA" id="ARBA00022801"/>
    </source>
</evidence>
<dbReference type="SUPFAM" id="SSF56672">
    <property type="entry name" value="DNA/RNA polymerases"/>
    <property type="match status" value="1"/>
</dbReference>
<comment type="caution">
    <text evidence="8">The sequence shown here is derived from an EMBL/GenBank/DDBJ whole genome shotgun (WGS) entry which is preliminary data.</text>
</comment>
<dbReference type="GO" id="GO:0004519">
    <property type="term" value="F:endonuclease activity"/>
    <property type="evidence" value="ECO:0007669"/>
    <property type="project" value="UniProtKB-KW"/>
</dbReference>
<dbReference type="InterPro" id="IPR000477">
    <property type="entry name" value="RT_dom"/>
</dbReference>
<dbReference type="PANTHER" id="PTHR24559:SF444">
    <property type="entry name" value="REVERSE TRANSCRIPTASE DOMAIN-CONTAINING PROTEIN"/>
    <property type="match status" value="1"/>
</dbReference>
<evidence type="ECO:0000256" key="2">
    <source>
        <dbReference type="ARBA" id="ARBA00022695"/>
    </source>
</evidence>
<evidence type="ECO:0000313" key="9">
    <source>
        <dbReference type="Proteomes" id="UP000077202"/>
    </source>
</evidence>
<evidence type="ECO:0000313" key="8">
    <source>
        <dbReference type="EMBL" id="OAE34230.1"/>
    </source>
</evidence>
<dbReference type="Gene3D" id="1.10.340.70">
    <property type="match status" value="1"/>
</dbReference>
<dbReference type="InterPro" id="IPR043502">
    <property type="entry name" value="DNA/RNA_pol_sf"/>
</dbReference>
<organism evidence="8 9">
    <name type="scientific">Marchantia polymorpha subsp. ruderalis</name>
    <dbReference type="NCBI Taxonomy" id="1480154"/>
    <lineage>
        <taxon>Eukaryota</taxon>
        <taxon>Viridiplantae</taxon>
        <taxon>Streptophyta</taxon>
        <taxon>Embryophyta</taxon>
        <taxon>Marchantiophyta</taxon>
        <taxon>Marchantiopsida</taxon>
        <taxon>Marchantiidae</taxon>
        <taxon>Marchantiales</taxon>
        <taxon>Marchantiaceae</taxon>
        <taxon>Marchantia</taxon>
    </lineage>
</organism>